<dbReference type="RefSeq" id="WP_063075566.1">
    <property type="nucleotide sequence ID" value="NZ_JASOPA010000001.1"/>
</dbReference>
<dbReference type="Pfam" id="PF04985">
    <property type="entry name" value="Phage_tube"/>
    <property type="match status" value="1"/>
</dbReference>
<gene>
    <name evidence="1" type="ORF">QP451_01325</name>
</gene>
<accession>A0AAW6Y4T2</accession>
<dbReference type="AlphaFoldDB" id="A0AAW6Y4T2"/>
<protein>
    <submittedName>
        <fullName evidence="1">Phage major tail tube protein</fullName>
    </submittedName>
</protein>
<reference evidence="1" key="1">
    <citation type="submission" date="2023-05" db="EMBL/GenBank/DDBJ databases">
        <title>Cataloging the Phylogenetic Diversity of Human Bladder Bacteria.</title>
        <authorList>
            <person name="Du J."/>
        </authorList>
    </citation>
    <scope>NUCLEOTIDE SEQUENCE</scope>
    <source>
        <strain evidence="1">UMB1050</strain>
    </source>
</reference>
<evidence type="ECO:0000313" key="2">
    <source>
        <dbReference type="Proteomes" id="UP001236303"/>
    </source>
</evidence>
<comment type="caution">
    <text evidence="1">The sequence shown here is derived from an EMBL/GenBank/DDBJ whole genome shotgun (WGS) entry which is preliminary data.</text>
</comment>
<name>A0AAW6Y4T2_NEISU</name>
<organism evidence="1 2">
    <name type="scientific">Neisseria subflava</name>
    <dbReference type="NCBI Taxonomy" id="28449"/>
    <lineage>
        <taxon>Bacteria</taxon>
        <taxon>Pseudomonadati</taxon>
        <taxon>Pseudomonadota</taxon>
        <taxon>Betaproteobacteria</taxon>
        <taxon>Neisseriales</taxon>
        <taxon>Neisseriaceae</taxon>
        <taxon>Neisseria</taxon>
    </lineage>
</organism>
<dbReference type="InterPro" id="IPR006498">
    <property type="entry name" value="Tail_tube"/>
</dbReference>
<dbReference type="EMBL" id="JASOPA010000001">
    <property type="protein sequence ID" value="MDK7241686.1"/>
    <property type="molecule type" value="Genomic_DNA"/>
</dbReference>
<proteinExistence type="predicted"/>
<evidence type="ECO:0000313" key="1">
    <source>
        <dbReference type="EMBL" id="MDK7241686.1"/>
    </source>
</evidence>
<dbReference type="Proteomes" id="UP001236303">
    <property type="component" value="Unassembled WGS sequence"/>
</dbReference>
<sequence>MQLPRILKSFNVFTDGLNKDGVLMTVKRPDIKFKTEDYTPGGGMGEFTVIHGIEKLELELTSKGFDLELFKSISHKINGNLLRYQGALHKEDEETYQTLVGEARGRIIETTRSEDKAAEGGEQTFKYALTYWKETVDGEVVFEADLMANKLIIGGKDVRAGIRAALGL</sequence>